<sequence length="77" mass="8342">MFEDPKGIKYIGTPAWKTHPVTSLMVRAEHGDLEAAAKVAEIEKPHTPPPAEQHEHVPVAPTTKEEEAVPAAAPTKE</sequence>
<name>A0ACC1MX71_9HYPO</name>
<organism evidence="1 2">
    <name type="scientific">Zarea fungicola</name>
    <dbReference type="NCBI Taxonomy" id="93591"/>
    <lineage>
        <taxon>Eukaryota</taxon>
        <taxon>Fungi</taxon>
        <taxon>Dikarya</taxon>
        <taxon>Ascomycota</taxon>
        <taxon>Pezizomycotina</taxon>
        <taxon>Sordariomycetes</taxon>
        <taxon>Hypocreomycetidae</taxon>
        <taxon>Hypocreales</taxon>
        <taxon>Cordycipitaceae</taxon>
        <taxon>Zarea</taxon>
    </lineage>
</organism>
<evidence type="ECO:0000313" key="2">
    <source>
        <dbReference type="Proteomes" id="UP001143910"/>
    </source>
</evidence>
<dbReference type="EMBL" id="JANJQO010001345">
    <property type="protein sequence ID" value="KAJ2971425.1"/>
    <property type="molecule type" value="Genomic_DNA"/>
</dbReference>
<comment type="caution">
    <text evidence="1">The sequence shown here is derived from an EMBL/GenBank/DDBJ whole genome shotgun (WGS) entry which is preliminary data.</text>
</comment>
<reference evidence="1" key="1">
    <citation type="submission" date="2022-08" db="EMBL/GenBank/DDBJ databases">
        <title>Genome Sequence of Lecanicillium fungicola.</title>
        <authorList>
            <person name="Buettner E."/>
        </authorList>
    </citation>
    <scope>NUCLEOTIDE SEQUENCE</scope>
    <source>
        <strain evidence="1">Babe33</strain>
    </source>
</reference>
<dbReference type="Proteomes" id="UP001143910">
    <property type="component" value="Unassembled WGS sequence"/>
</dbReference>
<keyword evidence="2" id="KW-1185">Reference proteome</keyword>
<gene>
    <name evidence="1" type="ORF">NQ176_g7691</name>
</gene>
<evidence type="ECO:0000313" key="1">
    <source>
        <dbReference type="EMBL" id="KAJ2971425.1"/>
    </source>
</evidence>
<accession>A0ACC1MX71</accession>
<proteinExistence type="predicted"/>
<protein>
    <submittedName>
        <fullName evidence="1">Uncharacterized protein</fullName>
    </submittedName>
</protein>